<dbReference type="PROSITE" id="PS01187">
    <property type="entry name" value="EGF_CA"/>
    <property type="match status" value="1"/>
</dbReference>
<evidence type="ECO:0000259" key="9">
    <source>
        <dbReference type="PROSITE" id="PS51406"/>
    </source>
</evidence>
<dbReference type="eggNOG" id="KOG1217">
    <property type="taxonomic scope" value="Eukaryota"/>
</dbReference>
<dbReference type="SUPFAM" id="SSF56496">
    <property type="entry name" value="Fibrinogen C-terminal domain-like"/>
    <property type="match status" value="2"/>
</dbReference>
<dbReference type="Pfam" id="PF00024">
    <property type="entry name" value="PAN_1"/>
    <property type="match status" value="1"/>
</dbReference>
<dbReference type="SMART" id="SM00181">
    <property type="entry name" value="EGF"/>
    <property type="match status" value="3"/>
</dbReference>
<dbReference type="CDD" id="cd01099">
    <property type="entry name" value="PAN_AP_HGF"/>
    <property type="match status" value="1"/>
</dbReference>
<keyword evidence="5 6" id="KW-1015">Disulfide bond</keyword>
<evidence type="ECO:0000313" key="10">
    <source>
        <dbReference type="EMBL" id="EDO36627.1"/>
    </source>
</evidence>
<dbReference type="GO" id="GO:0005509">
    <property type="term" value="F:calcium ion binding"/>
    <property type="evidence" value="ECO:0007669"/>
    <property type="project" value="InterPro"/>
</dbReference>
<feature type="disulfide bond" evidence="6">
    <location>
        <begin position="71"/>
        <end position="81"/>
    </location>
</feature>
<dbReference type="PANTHER" id="PTHR16146">
    <property type="entry name" value="INTELECTIN"/>
    <property type="match status" value="1"/>
</dbReference>
<feature type="disulfide bond" evidence="6">
    <location>
        <begin position="55"/>
        <end position="64"/>
    </location>
</feature>
<dbReference type="GO" id="GO:0070492">
    <property type="term" value="F:oligosaccharide binding"/>
    <property type="evidence" value="ECO:0000318"/>
    <property type="project" value="GO_Central"/>
</dbReference>
<evidence type="ECO:0000256" key="6">
    <source>
        <dbReference type="PROSITE-ProRule" id="PRU00076"/>
    </source>
</evidence>
<dbReference type="PROSITE" id="PS51406">
    <property type="entry name" value="FIBRINOGEN_C_2"/>
    <property type="match status" value="1"/>
</dbReference>
<organism evidence="10 11">
    <name type="scientific">Nematostella vectensis</name>
    <name type="common">Starlet sea anemone</name>
    <dbReference type="NCBI Taxonomy" id="45351"/>
    <lineage>
        <taxon>Eukaryota</taxon>
        <taxon>Metazoa</taxon>
        <taxon>Cnidaria</taxon>
        <taxon>Anthozoa</taxon>
        <taxon>Hexacorallia</taxon>
        <taxon>Actiniaria</taxon>
        <taxon>Edwardsiidae</taxon>
        <taxon>Nematostella</taxon>
    </lineage>
</organism>
<dbReference type="InterPro" id="IPR014716">
    <property type="entry name" value="Fibrinogen_a/b/g_C_1"/>
</dbReference>
<dbReference type="Gene3D" id="3.90.215.10">
    <property type="entry name" value="Gamma Fibrinogen, chain A, domain 1"/>
    <property type="match status" value="2"/>
</dbReference>
<feature type="disulfide bond" evidence="6">
    <location>
        <begin position="567"/>
        <end position="576"/>
    </location>
</feature>
<dbReference type="PROSITE" id="PS50026">
    <property type="entry name" value="EGF_3"/>
    <property type="match status" value="3"/>
</dbReference>
<evidence type="ECO:0000256" key="5">
    <source>
        <dbReference type="ARBA" id="ARBA00023157"/>
    </source>
</evidence>
<feature type="disulfide bond" evidence="6">
    <location>
        <begin position="36"/>
        <end position="53"/>
    </location>
</feature>
<dbReference type="EMBL" id="DS469665">
    <property type="protein sequence ID" value="EDO36627.1"/>
    <property type="molecule type" value="Genomic_DNA"/>
</dbReference>
<dbReference type="PROSITE" id="PS01186">
    <property type="entry name" value="EGF_2"/>
    <property type="match status" value="3"/>
</dbReference>
<keyword evidence="11" id="KW-1185">Reference proteome</keyword>
<dbReference type="SUPFAM" id="SSF57196">
    <property type="entry name" value="EGF/Laminin"/>
    <property type="match status" value="3"/>
</dbReference>
<dbReference type="Proteomes" id="UP000001593">
    <property type="component" value="Unassembled WGS sequence"/>
</dbReference>
<reference evidence="10 11" key="1">
    <citation type="journal article" date="2007" name="Science">
        <title>Sea anemone genome reveals ancestral eumetazoan gene repertoire and genomic organization.</title>
        <authorList>
            <person name="Putnam N.H."/>
            <person name="Srivastava M."/>
            <person name="Hellsten U."/>
            <person name="Dirks B."/>
            <person name="Chapman J."/>
            <person name="Salamov A."/>
            <person name="Terry A."/>
            <person name="Shapiro H."/>
            <person name="Lindquist E."/>
            <person name="Kapitonov V.V."/>
            <person name="Jurka J."/>
            <person name="Genikhovich G."/>
            <person name="Grigoriev I.V."/>
            <person name="Lucas S.M."/>
            <person name="Steele R.E."/>
            <person name="Finnerty J.R."/>
            <person name="Technau U."/>
            <person name="Martindale M.Q."/>
            <person name="Rokhsar D.S."/>
        </authorList>
    </citation>
    <scope>NUCLEOTIDE SEQUENCE [LARGE SCALE GENOMIC DNA]</scope>
    <source>
        <strain evidence="11">CH2 X CH6</strain>
    </source>
</reference>
<dbReference type="InterPro" id="IPR002181">
    <property type="entry name" value="Fibrinogen_a/b/g_C_dom"/>
</dbReference>
<dbReference type="SMART" id="SM00179">
    <property type="entry name" value="EGF_CA"/>
    <property type="match status" value="3"/>
</dbReference>
<dbReference type="PANTHER" id="PTHR16146:SF46">
    <property type="entry name" value="INTELECTIN-1A-RELATED"/>
    <property type="match status" value="1"/>
</dbReference>
<dbReference type="GO" id="GO:0005615">
    <property type="term" value="C:extracellular space"/>
    <property type="evidence" value="ECO:0000318"/>
    <property type="project" value="GO_Central"/>
</dbReference>
<name>A7SI46_NEMVE</name>
<evidence type="ECO:0000256" key="1">
    <source>
        <dbReference type="ARBA" id="ARBA00006373"/>
    </source>
</evidence>
<protein>
    <submittedName>
        <fullName evidence="10">Uncharacterized protein</fullName>
    </submittedName>
</protein>
<feature type="disulfide bond" evidence="6">
    <location>
        <begin position="92"/>
        <end position="101"/>
    </location>
</feature>
<dbReference type="PROSITE" id="PS00010">
    <property type="entry name" value="ASX_HYDROXYL"/>
    <property type="match status" value="1"/>
</dbReference>
<keyword evidence="2" id="KW-0479">Metal-binding</keyword>
<dbReference type="SMART" id="SM00473">
    <property type="entry name" value="PAN_AP"/>
    <property type="match status" value="1"/>
</dbReference>
<accession>A7SI46</accession>
<dbReference type="InterPro" id="IPR036056">
    <property type="entry name" value="Fibrinogen-like_C"/>
</dbReference>
<evidence type="ECO:0000256" key="4">
    <source>
        <dbReference type="ARBA" id="ARBA00022837"/>
    </source>
</evidence>
<evidence type="ECO:0000256" key="2">
    <source>
        <dbReference type="ARBA" id="ARBA00022723"/>
    </source>
</evidence>
<dbReference type="Gene3D" id="2.10.25.10">
    <property type="entry name" value="Laminin"/>
    <property type="match status" value="3"/>
</dbReference>
<dbReference type="PROSITE" id="PS50948">
    <property type="entry name" value="PAN"/>
    <property type="match status" value="1"/>
</dbReference>
<dbReference type="InterPro" id="IPR003609">
    <property type="entry name" value="Pan_app"/>
</dbReference>
<dbReference type="HOGENOM" id="CLU_350672_0_0_1"/>
<dbReference type="InterPro" id="IPR018097">
    <property type="entry name" value="EGF_Ca-bd_CS"/>
</dbReference>
<dbReference type="Gene3D" id="3.50.4.10">
    <property type="entry name" value="Hepatocyte Growth Factor"/>
    <property type="match status" value="1"/>
</dbReference>
<feature type="domain" description="EGF-like" evidence="7">
    <location>
        <begin position="67"/>
        <end position="102"/>
    </location>
</feature>
<evidence type="ECO:0000256" key="3">
    <source>
        <dbReference type="ARBA" id="ARBA00022734"/>
    </source>
</evidence>
<dbReference type="NCBIfam" id="NF040941">
    <property type="entry name" value="GGGWT_bact"/>
    <property type="match status" value="2"/>
</dbReference>
<dbReference type="InterPro" id="IPR001881">
    <property type="entry name" value="EGF-like_Ca-bd_dom"/>
</dbReference>
<keyword evidence="6" id="KW-0245">EGF-like domain</keyword>
<dbReference type="Pfam" id="PF00147">
    <property type="entry name" value="Fibrinogen_C"/>
    <property type="match status" value="2"/>
</dbReference>
<dbReference type="PROSITE" id="PS00022">
    <property type="entry name" value="EGF_1"/>
    <property type="match status" value="3"/>
</dbReference>
<gene>
    <name evidence="10" type="ORF">NEMVEDRAFT_v1g212623</name>
</gene>
<evidence type="ECO:0000259" key="8">
    <source>
        <dbReference type="PROSITE" id="PS50948"/>
    </source>
</evidence>
<dbReference type="AlphaFoldDB" id="A7SI46"/>
<evidence type="ECO:0000259" key="7">
    <source>
        <dbReference type="PROSITE" id="PS50026"/>
    </source>
</evidence>
<comment type="similarity">
    <text evidence="1">Belongs to the EGF domain peptide family.</text>
</comment>
<feature type="domain" description="EGF-like" evidence="7">
    <location>
        <begin position="25"/>
        <end position="65"/>
    </location>
</feature>
<sequence>MGFSTVSYKTLGQVNITVSSTSPNQIRVCEDNLFPCHNGGTCHRECVTFEARCTCRVGFTGKHCQVNINDCPQSGCGEGECQDGVQSYICKCNTGFTGKHCESDIDECLAITCRPQLKLHQQPWFLILSLQNWVERTASLERLVVHKFFISSDCQTLKLARPNETDGHYIIKPAYEGVAFKAYCDMTSEGGGWTMCYASDGQVDPRTEVTYNESLRFPNNGYRTDCNNITFNEVLFTNLSTNPPKHAYFRQTEGKGKMFADCYGHSSKVNELWKKISPASSLEYELLLCNETFITGVMISKFHTSYKECGNWKGDTSNNYYRHACPTESGVAFGENGHSDVDPKLVAVGVRNAPDFAMGHVGVLGGYPGNNYSEKALLLDDHLTVNFHLPLIFLESYSSLLTQERLRSSGTQGKQPFLSRATKEKKGYTKGKELGIKMLPRAVITVAMVIGFCYATSIQNVFTAFQGYTLTNHVMSTCLVSGVLECGMLCARNQTCRSYNYYHDDSDQQVCELNYQTKQGKESYFKQDKTVDYYQKDPCVLNPCSSHGWCEAVNVPISNDTYYVCTCLPGFTGRNCEHTQNGWSRDHPALSCKAIIGMDHVTDGYYWIQPNVTWEAYKTYCDMTTDGGGWLIVSNIEVTNTTQPPSLIMGTTVDSYINSVMSYPQNFAISPQILLALLRALHLTQIRFQCSKQSKRKLNVYSSADAKGYPVLHYFNGQTDARPEACASFTRGQEDSSVLGTNCTEWGMGNMWGHSSKITDDRLYDDALYMANHRWAILPPSTMMCDDDTNDVKVGDYWKIYVR</sequence>
<dbReference type="SUPFAM" id="SSF57414">
    <property type="entry name" value="Hairpin loop containing domain-like"/>
    <property type="match status" value="1"/>
</dbReference>
<dbReference type="InterPro" id="IPR000742">
    <property type="entry name" value="EGF"/>
</dbReference>
<keyword evidence="3" id="KW-0430">Lectin</keyword>
<feature type="domain" description="Apple" evidence="8">
    <location>
        <begin position="453"/>
        <end position="539"/>
    </location>
</feature>
<feature type="domain" description="Fibrinogen C-terminal" evidence="9">
    <location>
        <begin position="583"/>
        <end position="635"/>
    </location>
</feature>
<comment type="caution">
    <text evidence="6">Lacks conserved residue(s) required for the propagation of feature annotation.</text>
</comment>
<dbReference type="InterPro" id="IPR000152">
    <property type="entry name" value="EGF-type_Asp/Asn_hydroxyl_site"/>
</dbReference>
<dbReference type="CDD" id="cd00054">
    <property type="entry name" value="EGF_CA"/>
    <property type="match status" value="3"/>
</dbReference>
<feature type="domain" description="EGF-like" evidence="7">
    <location>
        <begin position="535"/>
        <end position="577"/>
    </location>
</feature>
<evidence type="ECO:0000313" key="11">
    <source>
        <dbReference type="Proteomes" id="UP000001593"/>
    </source>
</evidence>
<proteinExistence type="inferred from homology"/>
<keyword evidence="4" id="KW-0106">Calcium</keyword>
<dbReference type="InParanoid" id="A7SI46"/>